<sequence length="128" mass="15360">MTDPRLKAELLSWFNQRMDLSSTQIDIVDGFVFMLKKVKTQSNLRTLGSKEFHPRFWRAHHRAFGYRIRTKRDVAAAKQMHEFYLRIAFHEEFLTLNQNQMNLTVKGQMYLTLSKEEQLEQILTHIWS</sequence>
<evidence type="ECO:0000313" key="1">
    <source>
        <dbReference type="EMBL" id="MEN0643394.1"/>
    </source>
</evidence>
<dbReference type="RefSeq" id="WP_203086701.1">
    <property type="nucleotide sequence ID" value="NZ_JAEUZA010000001.1"/>
</dbReference>
<comment type="caution">
    <text evidence="1">The sequence shown here is derived from an EMBL/GenBank/DDBJ whole genome shotgun (WGS) entry which is preliminary data.</text>
</comment>
<proteinExistence type="predicted"/>
<keyword evidence="2" id="KW-1185">Reference proteome</keyword>
<dbReference type="Proteomes" id="UP001418796">
    <property type="component" value="Unassembled WGS sequence"/>
</dbReference>
<reference evidence="1 2" key="1">
    <citation type="submission" date="2024-03" db="EMBL/GenBank/DDBJ databases">
        <title>Bacilli Hybrid Assemblies.</title>
        <authorList>
            <person name="Kovac J."/>
        </authorList>
    </citation>
    <scope>NUCLEOTIDE SEQUENCE [LARGE SCALE GENOMIC DNA]</scope>
    <source>
        <strain evidence="1 2">FSL R7-0666</strain>
    </source>
</reference>
<dbReference type="EMBL" id="JBCITK010000001">
    <property type="protein sequence ID" value="MEN0643394.1"/>
    <property type="molecule type" value="Genomic_DNA"/>
</dbReference>
<evidence type="ECO:0000313" key="2">
    <source>
        <dbReference type="Proteomes" id="UP001418796"/>
    </source>
</evidence>
<protein>
    <submittedName>
        <fullName evidence="1">Uncharacterized protein</fullName>
    </submittedName>
</protein>
<organism evidence="1 2">
    <name type="scientific">Alkalicoccobacillus gibsonii</name>
    <dbReference type="NCBI Taxonomy" id="79881"/>
    <lineage>
        <taxon>Bacteria</taxon>
        <taxon>Bacillati</taxon>
        <taxon>Bacillota</taxon>
        <taxon>Bacilli</taxon>
        <taxon>Bacillales</taxon>
        <taxon>Bacillaceae</taxon>
        <taxon>Alkalicoccobacillus</taxon>
    </lineage>
</organism>
<gene>
    <name evidence="1" type="ORF">MKY91_09585</name>
</gene>
<name>A0ABU9VHL7_9BACI</name>
<accession>A0ABU9VHL7</accession>